<dbReference type="EMBL" id="MK623260">
    <property type="protein sequence ID" value="QEG57197.1"/>
    <property type="molecule type" value="Genomic_DNA"/>
</dbReference>
<sequence length="134" mass="15487">MNSIFITIVNGATIHFGKNPTTLFIKNSFIIVFTNVVVLFCIIFLFLIIVLIICFMFFVHINDSEPQLGHIHHDWGLVLRRIWQLQEDSNFQTCQPQAIPMTAALKGVNDFKIKVGINSWLKLFLINYYYHLGA</sequence>
<keyword evidence="2" id="KW-0496">Mitochondrion</keyword>
<evidence type="ECO:0000313" key="2">
    <source>
        <dbReference type="EMBL" id="QEG57197.1"/>
    </source>
</evidence>
<geneLocation type="mitochondrion" evidence="2"/>
<reference evidence="2" key="1">
    <citation type="submission" date="2019-03" db="EMBL/GenBank/DDBJ databases">
        <title>Evidence of extensive intraspecific noncoding reshuffling in a 169kb mitochondrial genome of basidiomycete fungus.</title>
        <authorList>
            <person name="Lee H.-H."/>
            <person name="Ke H.-M."/>
            <person name="Lin C.-Y.I."/>
            <person name="Lee T.J."/>
            <person name="Chung C.-L."/>
            <person name="Tsai I.J."/>
        </authorList>
    </citation>
    <scope>NUCLEOTIDE SEQUENCE</scope>
    <source>
        <strain evidence="2">FP133613</strain>
    </source>
</reference>
<feature type="transmembrane region" description="Helical" evidence="1">
    <location>
        <begin position="29"/>
        <end position="59"/>
    </location>
</feature>
<proteinExistence type="predicted"/>
<keyword evidence="1" id="KW-0472">Membrane</keyword>
<evidence type="ECO:0000256" key="1">
    <source>
        <dbReference type="SAM" id="Phobius"/>
    </source>
</evidence>
<organism evidence="2">
    <name type="scientific">Coniferiporia sulphurascens</name>
    <name type="common">Laminated root rot fungus</name>
    <name type="synonym">Phellinidium sulphurascens</name>
    <dbReference type="NCBI Taxonomy" id="175648"/>
    <lineage>
        <taxon>Eukaryota</taxon>
        <taxon>Fungi</taxon>
        <taxon>Dikarya</taxon>
        <taxon>Basidiomycota</taxon>
        <taxon>Agaricomycotina</taxon>
        <taxon>Agaricomycetes</taxon>
        <taxon>Hymenochaetales</taxon>
        <taxon>Hymenochaetaceae</taxon>
        <taxon>Coniferiporia</taxon>
    </lineage>
</organism>
<accession>A0A5B9RKL3</accession>
<name>A0A5B9RKL3_CONSH</name>
<keyword evidence="1" id="KW-1133">Transmembrane helix</keyword>
<gene>
    <name evidence="2" type="ORF">PSUO_000055</name>
</gene>
<protein>
    <submittedName>
        <fullName evidence="2">Uncharacterized protein</fullName>
    </submittedName>
</protein>
<dbReference type="AlphaFoldDB" id="A0A5B9RKL3"/>
<keyword evidence="1" id="KW-0812">Transmembrane</keyword>